<feature type="compositionally biased region" description="Basic and acidic residues" evidence="3">
    <location>
        <begin position="458"/>
        <end position="472"/>
    </location>
</feature>
<dbReference type="AlphaFoldDB" id="A0A3B3QEN0"/>
<dbReference type="GO" id="GO:0035023">
    <property type="term" value="P:regulation of Rho protein signal transduction"/>
    <property type="evidence" value="ECO:0007669"/>
    <property type="project" value="InterPro"/>
</dbReference>
<dbReference type="CDD" id="cd04402">
    <property type="entry name" value="RhoGAP_ARHGAP20"/>
    <property type="match status" value="1"/>
</dbReference>
<dbReference type="InterPro" id="IPR000198">
    <property type="entry name" value="RhoGAP_dom"/>
</dbReference>
<dbReference type="SUPFAM" id="SSF48350">
    <property type="entry name" value="GTPase activation domain, GAP"/>
    <property type="match status" value="1"/>
</dbReference>
<dbReference type="GeneTree" id="ENSGT00940000157993"/>
<feature type="domain" description="Rho-GAP" evidence="4">
    <location>
        <begin position="78"/>
        <end position="258"/>
    </location>
</feature>
<name>A0A3B3QEN0_9TELE</name>
<dbReference type="PANTHER" id="PTHR23179:SF26">
    <property type="entry name" value="T-CELL ACTIVATION RHO GTPASE-ACTIVATING PROTEIN"/>
    <property type="match status" value="1"/>
</dbReference>
<evidence type="ECO:0000259" key="4">
    <source>
        <dbReference type="PROSITE" id="PS50238"/>
    </source>
</evidence>
<protein>
    <submittedName>
        <fullName evidence="5">T cell activation RhoGTPase activating protein b</fullName>
    </submittedName>
</protein>
<dbReference type="Gene3D" id="1.10.555.10">
    <property type="entry name" value="Rho GTPase activation protein"/>
    <property type="match status" value="1"/>
</dbReference>
<dbReference type="Pfam" id="PF00620">
    <property type="entry name" value="RhoGAP"/>
    <property type="match status" value="1"/>
</dbReference>
<feature type="compositionally biased region" description="Polar residues" evidence="3">
    <location>
        <begin position="441"/>
        <end position="456"/>
    </location>
</feature>
<dbReference type="PROSITE" id="PS50238">
    <property type="entry name" value="RHOGAP"/>
    <property type="match status" value="1"/>
</dbReference>
<evidence type="ECO:0000256" key="1">
    <source>
        <dbReference type="ARBA" id="ARBA00022468"/>
    </source>
</evidence>
<dbReference type="GO" id="GO:0007165">
    <property type="term" value="P:signal transduction"/>
    <property type="evidence" value="ECO:0007669"/>
    <property type="project" value="InterPro"/>
</dbReference>
<dbReference type="OrthoDB" id="27389at2759"/>
<reference evidence="5" key="1">
    <citation type="submission" date="2025-08" db="UniProtKB">
        <authorList>
            <consortium name="Ensembl"/>
        </authorList>
    </citation>
    <scope>IDENTIFICATION</scope>
</reference>
<dbReference type="GO" id="GO:0005096">
    <property type="term" value="F:GTPase activator activity"/>
    <property type="evidence" value="ECO:0007669"/>
    <property type="project" value="UniProtKB-KW"/>
</dbReference>
<dbReference type="SMART" id="SM00324">
    <property type="entry name" value="RhoGAP"/>
    <property type="match status" value="1"/>
</dbReference>
<evidence type="ECO:0000313" key="5">
    <source>
        <dbReference type="Ensembl" id="ENSPKIP00000003871.1"/>
    </source>
</evidence>
<feature type="region of interest" description="Disordered" evidence="3">
    <location>
        <begin position="20"/>
        <end position="54"/>
    </location>
</feature>
<dbReference type="STRING" id="1676925.ENSPKIP00000003871"/>
<feature type="compositionally biased region" description="Basic residues" evidence="3">
    <location>
        <begin position="473"/>
        <end position="485"/>
    </location>
</feature>
<feature type="region of interest" description="Disordered" evidence="3">
    <location>
        <begin position="439"/>
        <end position="486"/>
    </location>
</feature>
<dbReference type="PANTHER" id="PTHR23179">
    <property type="entry name" value="T-CELL ACTIVATION RHO GTPASE ACTIVATING PROTEIN-RELATED"/>
    <property type="match status" value="1"/>
</dbReference>
<keyword evidence="6" id="KW-1185">Reference proteome</keyword>
<evidence type="ECO:0000256" key="3">
    <source>
        <dbReference type="SAM" id="MobiDB-lite"/>
    </source>
</evidence>
<evidence type="ECO:0000313" key="6">
    <source>
        <dbReference type="Proteomes" id="UP000261540"/>
    </source>
</evidence>
<dbReference type="Proteomes" id="UP000261540">
    <property type="component" value="Unplaced"/>
</dbReference>
<feature type="region of interest" description="Disordered" evidence="3">
    <location>
        <begin position="270"/>
        <end position="322"/>
    </location>
</feature>
<sequence length="663" mass="74192">MKVPSSSVVSKTVILGDMDSLMEGNVKPTPQSEKLSNADERVAPPTENGNSNNRWSFLRKSKKILLHPNTSKTTLFGQLLSNVCDENENLPKPITEMLTLLLKRGSITEGVFRRAGNSKCLKELKAQLNEGLDIDMETQSVILLAALFKDFLRELPGSLLVAELYKDWMMALEKKDEEQRCTEIKRVTDKLPRPNAVLLQHLLCVLHHVSKNANASKMDARNLAVCIAPNLLRCDNLADVEEVTALTQFLIENCCEIFGEHVQKLLGDPDKEEQADNSDLLSSHQHDSAYDSTDPDADGDVEGAKRKEQTGEIEDQCSPPQCKDDKPSILICSSNDTKFVSRRCSEPSLFPFLGINNLKVLARSHDDFSMEKEDFALENNTLKKQNSDSVLQPGQSERLLGLQNLSGMLTIPKPTARSKDCSYSSNCSLESSLSNLSENSVFTSSPLSSPPNSRKSSYAREEVQNQEKEVKRRTSSIRNEKKKPTRAMSWAALAYNRGSLKKGDSQKEMAFSCEILQEDSQNETESTKPTPRPRPLSAIEVFQRVDSKIPAKPPSYEQTILGFPLAPPNRRMTVQDAWMMERKSRPTSMTEDLLGSCSSNSYTDCCLQMGATDVRDTGPAEQAVVYRQRAMSESISKRQQERVVHRCSQPLFEEMTYAKESYV</sequence>
<organism evidence="5 6">
    <name type="scientific">Paramormyrops kingsleyae</name>
    <dbReference type="NCBI Taxonomy" id="1676925"/>
    <lineage>
        <taxon>Eukaryota</taxon>
        <taxon>Metazoa</taxon>
        <taxon>Chordata</taxon>
        <taxon>Craniata</taxon>
        <taxon>Vertebrata</taxon>
        <taxon>Euteleostomi</taxon>
        <taxon>Actinopterygii</taxon>
        <taxon>Neopterygii</taxon>
        <taxon>Teleostei</taxon>
        <taxon>Osteoglossocephala</taxon>
        <taxon>Osteoglossomorpha</taxon>
        <taxon>Osteoglossiformes</taxon>
        <taxon>Mormyridae</taxon>
        <taxon>Paramormyrops</taxon>
    </lineage>
</organism>
<evidence type="ECO:0000256" key="2">
    <source>
        <dbReference type="ARBA" id="ARBA00022553"/>
    </source>
</evidence>
<accession>A0A3B3QEN0</accession>
<keyword evidence="2" id="KW-0597">Phosphoprotein</keyword>
<dbReference type="InterPro" id="IPR008936">
    <property type="entry name" value="Rho_GTPase_activation_prot"/>
</dbReference>
<keyword evidence="1" id="KW-0343">GTPase activation</keyword>
<proteinExistence type="predicted"/>
<dbReference type="Ensembl" id="ENSPKIT00000027840.1">
    <property type="protein sequence ID" value="ENSPKIP00000003871.1"/>
    <property type="gene ID" value="ENSPKIG00000021199.1"/>
</dbReference>
<dbReference type="InterPro" id="IPR047886">
    <property type="entry name" value="ARHGAP20-like_RhoGAP"/>
</dbReference>
<reference evidence="5" key="2">
    <citation type="submission" date="2025-09" db="UniProtKB">
        <authorList>
            <consortium name="Ensembl"/>
        </authorList>
    </citation>
    <scope>IDENTIFICATION</scope>
</reference>